<evidence type="ECO:0000313" key="8">
    <source>
        <dbReference type="EMBL" id="KAH7242297.1"/>
    </source>
</evidence>
<dbReference type="GO" id="GO:0005975">
    <property type="term" value="P:carbohydrate metabolic process"/>
    <property type="evidence" value="ECO:0007669"/>
    <property type="project" value="InterPro"/>
</dbReference>
<feature type="region of interest" description="Disordered" evidence="6">
    <location>
        <begin position="318"/>
        <end position="338"/>
    </location>
</feature>
<evidence type="ECO:0000256" key="6">
    <source>
        <dbReference type="SAM" id="MobiDB-lite"/>
    </source>
</evidence>
<dbReference type="CDD" id="cd18820">
    <property type="entry name" value="GH43_LbAraf43-like"/>
    <property type="match status" value="1"/>
</dbReference>
<feature type="signal peptide" evidence="7">
    <location>
        <begin position="1"/>
        <end position="20"/>
    </location>
</feature>
<dbReference type="SUPFAM" id="SSF75005">
    <property type="entry name" value="Arabinanase/levansucrase/invertase"/>
    <property type="match status" value="1"/>
</dbReference>
<name>A0A8K0WBL2_9HYPO</name>
<reference evidence="8" key="1">
    <citation type="journal article" date="2021" name="Nat. Commun.">
        <title>Genetic determinants of endophytism in the Arabidopsis root mycobiome.</title>
        <authorList>
            <person name="Mesny F."/>
            <person name="Miyauchi S."/>
            <person name="Thiergart T."/>
            <person name="Pickel B."/>
            <person name="Atanasova L."/>
            <person name="Karlsson M."/>
            <person name="Huettel B."/>
            <person name="Barry K.W."/>
            <person name="Haridas S."/>
            <person name="Chen C."/>
            <person name="Bauer D."/>
            <person name="Andreopoulos W."/>
            <person name="Pangilinan J."/>
            <person name="LaButti K."/>
            <person name="Riley R."/>
            <person name="Lipzen A."/>
            <person name="Clum A."/>
            <person name="Drula E."/>
            <person name="Henrissat B."/>
            <person name="Kohler A."/>
            <person name="Grigoriev I.V."/>
            <person name="Martin F.M."/>
            <person name="Hacquard S."/>
        </authorList>
    </citation>
    <scope>NUCLEOTIDE SEQUENCE</scope>
    <source>
        <strain evidence="8">MPI-SDFR-AT-0068</strain>
    </source>
</reference>
<dbReference type="PANTHER" id="PTHR43817">
    <property type="entry name" value="GLYCOSYL HYDROLASE"/>
    <property type="match status" value="1"/>
</dbReference>
<evidence type="ECO:0000313" key="9">
    <source>
        <dbReference type="Proteomes" id="UP000813427"/>
    </source>
</evidence>
<organism evidence="8 9">
    <name type="scientific">Fusarium tricinctum</name>
    <dbReference type="NCBI Taxonomy" id="61284"/>
    <lineage>
        <taxon>Eukaryota</taxon>
        <taxon>Fungi</taxon>
        <taxon>Dikarya</taxon>
        <taxon>Ascomycota</taxon>
        <taxon>Pezizomycotina</taxon>
        <taxon>Sordariomycetes</taxon>
        <taxon>Hypocreomycetidae</taxon>
        <taxon>Hypocreales</taxon>
        <taxon>Nectriaceae</taxon>
        <taxon>Fusarium</taxon>
        <taxon>Fusarium tricinctum species complex</taxon>
    </lineage>
</organism>
<evidence type="ECO:0000256" key="1">
    <source>
        <dbReference type="ARBA" id="ARBA00009865"/>
    </source>
</evidence>
<dbReference type="GO" id="GO:0004553">
    <property type="term" value="F:hydrolase activity, hydrolyzing O-glycosyl compounds"/>
    <property type="evidence" value="ECO:0007669"/>
    <property type="project" value="InterPro"/>
</dbReference>
<dbReference type="Pfam" id="PF04616">
    <property type="entry name" value="Glyco_hydro_43"/>
    <property type="match status" value="1"/>
</dbReference>
<sequence length="338" mass="37536">MHTLSFFLYVFGLWSHLGFGFTNPIRQGSDPHMVYHDGMYYLTSTTWTDVRITTASTIEGLKTAESHIIWSNTTDPDPKRQCNFWAPEMHKIDDHWYVYFSASVCAPDQWDVMLPTLRVYVLQGGKENPLSSDYKILDAIVPPNYNAGMLDATIFDIEGIDYFLFSAVEGPESPEGASLWIAELLSPTTCGNATMLAAPELEWEKSESPVLEGPYGIVSPAGTTYVVYSADSCNTPAYKLGAMKFSKGGDPLSPKSWSKLPEPIFETMNGLYGPAHNSFFKSPDGNQDWNVFHANLNASDRCGPSRKTFIQPMSWKDDKIDLGEPLPVGTEIDPPSGE</sequence>
<evidence type="ECO:0000256" key="5">
    <source>
        <dbReference type="RuleBase" id="RU361187"/>
    </source>
</evidence>
<evidence type="ECO:0000256" key="4">
    <source>
        <dbReference type="ARBA" id="ARBA00023295"/>
    </source>
</evidence>
<protein>
    <submittedName>
        <fullName evidence="8">Glycosyl hydrolase</fullName>
    </submittedName>
</protein>
<evidence type="ECO:0000256" key="2">
    <source>
        <dbReference type="ARBA" id="ARBA00022729"/>
    </source>
</evidence>
<dbReference type="InterPro" id="IPR023296">
    <property type="entry name" value="Glyco_hydro_beta-prop_sf"/>
</dbReference>
<accession>A0A8K0WBL2</accession>
<dbReference type="Proteomes" id="UP000813427">
    <property type="component" value="Unassembled WGS sequence"/>
</dbReference>
<keyword evidence="2 7" id="KW-0732">Signal</keyword>
<keyword evidence="3 5" id="KW-0378">Hydrolase</keyword>
<gene>
    <name evidence="8" type="ORF">BKA59DRAFT_456873</name>
</gene>
<comment type="caution">
    <text evidence="8">The sequence shown here is derived from an EMBL/GenBank/DDBJ whole genome shotgun (WGS) entry which is preliminary data.</text>
</comment>
<dbReference type="OrthoDB" id="272289at2759"/>
<dbReference type="PANTHER" id="PTHR43817:SF1">
    <property type="entry name" value="HYDROLASE, FAMILY 43, PUTATIVE (AFU_ORTHOLOGUE AFUA_3G01660)-RELATED"/>
    <property type="match status" value="1"/>
</dbReference>
<keyword evidence="9" id="KW-1185">Reference proteome</keyword>
<comment type="similarity">
    <text evidence="1 5">Belongs to the glycosyl hydrolase 43 family.</text>
</comment>
<proteinExistence type="inferred from homology"/>
<dbReference type="EMBL" id="JAGPXF010000005">
    <property type="protein sequence ID" value="KAH7242297.1"/>
    <property type="molecule type" value="Genomic_DNA"/>
</dbReference>
<keyword evidence="4 5" id="KW-0326">Glycosidase</keyword>
<dbReference type="Gene3D" id="2.115.10.20">
    <property type="entry name" value="Glycosyl hydrolase domain, family 43"/>
    <property type="match status" value="1"/>
</dbReference>
<feature type="chain" id="PRO_5035467579" evidence="7">
    <location>
        <begin position="21"/>
        <end position="338"/>
    </location>
</feature>
<dbReference type="AlphaFoldDB" id="A0A8K0WBL2"/>
<evidence type="ECO:0000256" key="7">
    <source>
        <dbReference type="SAM" id="SignalP"/>
    </source>
</evidence>
<dbReference type="InterPro" id="IPR006710">
    <property type="entry name" value="Glyco_hydro_43"/>
</dbReference>
<evidence type="ECO:0000256" key="3">
    <source>
        <dbReference type="ARBA" id="ARBA00022801"/>
    </source>
</evidence>